<protein>
    <submittedName>
        <fullName evidence="1">Uncharacterized protein</fullName>
    </submittedName>
</protein>
<organism evidence="1 2">
    <name type="scientific">Ataeniobius toweri</name>
    <dbReference type="NCBI Taxonomy" id="208326"/>
    <lineage>
        <taxon>Eukaryota</taxon>
        <taxon>Metazoa</taxon>
        <taxon>Chordata</taxon>
        <taxon>Craniata</taxon>
        <taxon>Vertebrata</taxon>
        <taxon>Euteleostomi</taxon>
        <taxon>Actinopterygii</taxon>
        <taxon>Neopterygii</taxon>
        <taxon>Teleostei</taxon>
        <taxon>Neoteleostei</taxon>
        <taxon>Acanthomorphata</taxon>
        <taxon>Ovalentaria</taxon>
        <taxon>Atherinomorphae</taxon>
        <taxon>Cyprinodontiformes</taxon>
        <taxon>Goodeidae</taxon>
        <taxon>Ataeniobius</taxon>
    </lineage>
</organism>
<evidence type="ECO:0000313" key="2">
    <source>
        <dbReference type="Proteomes" id="UP001345963"/>
    </source>
</evidence>
<keyword evidence="2" id="KW-1185">Reference proteome</keyword>
<proteinExistence type="predicted"/>
<gene>
    <name evidence="1" type="ORF">ATANTOWER_029923</name>
</gene>
<evidence type="ECO:0000313" key="1">
    <source>
        <dbReference type="EMBL" id="MED6253705.1"/>
    </source>
</evidence>
<sequence>MEVKLGSAQRFLERNGAVFSFRINCSLRRRSLRTRERLVSRLLWETSGRQASQQTCIHGRGVSTEKIFPSSCSRRCYIHYK</sequence>
<accession>A0ABU7BVY4</accession>
<reference evidence="1 2" key="1">
    <citation type="submission" date="2021-07" db="EMBL/GenBank/DDBJ databases">
        <authorList>
            <person name="Palmer J.M."/>
        </authorList>
    </citation>
    <scope>NUCLEOTIDE SEQUENCE [LARGE SCALE GENOMIC DNA]</scope>
    <source>
        <strain evidence="1 2">AT_MEX2019</strain>
        <tissue evidence="1">Muscle</tissue>
    </source>
</reference>
<name>A0ABU7BVY4_9TELE</name>
<dbReference type="EMBL" id="JAHUTI010068921">
    <property type="protein sequence ID" value="MED6253705.1"/>
    <property type="molecule type" value="Genomic_DNA"/>
</dbReference>
<comment type="caution">
    <text evidence="1">The sequence shown here is derived from an EMBL/GenBank/DDBJ whole genome shotgun (WGS) entry which is preliminary data.</text>
</comment>
<dbReference type="Proteomes" id="UP001345963">
    <property type="component" value="Unassembled WGS sequence"/>
</dbReference>